<evidence type="ECO:0000259" key="1">
    <source>
        <dbReference type="Pfam" id="PF07561"/>
    </source>
</evidence>
<proteinExistence type="predicted"/>
<comment type="caution">
    <text evidence="2">The sequence shown here is derived from an EMBL/GenBank/DDBJ whole genome shotgun (WGS) entry which is preliminary data.</text>
</comment>
<dbReference type="EMBL" id="JBBPCC010000002">
    <property type="protein sequence ID" value="MEK8127303.1"/>
    <property type="molecule type" value="Genomic_DNA"/>
</dbReference>
<protein>
    <submittedName>
        <fullName evidence="2">DUF1540 domain-containing protein</fullName>
    </submittedName>
</protein>
<evidence type="ECO:0000313" key="3">
    <source>
        <dbReference type="Proteomes" id="UP001469365"/>
    </source>
</evidence>
<keyword evidence="3" id="KW-1185">Reference proteome</keyword>
<dbReference type="Proteomes" id="UP001469365">
    <property type="component" value="Unassembled WGS sequence"/>
</dbReference>
<dbReference type="InterPro" id="IPR011437">
    <property type="entry name" value="DUF1540"/>
</dbReference>
<name>A0ABU9DHS5_9BACL</name>
<dbReference type="Pfam" id="PF07561">
    <property type="entry name" value="DUF1540"/>
    <property type="match status" value="1"/>
</dbReference>
<sequence length="52" mass="5828">MAKDVLCEVNSCKYWAAENKCSASSIYVVSHHNGTNARNSEETDCKTFESRI</sequence>
<dbReference type="RefSeq" id="WP_341414357.1">
    <property type="nucleotide sequence ID" value="NZ_JBBPCC010000002.1"/>
</dbReference>
<organism evidence="2 3">
    <name type="scientific">Paenibacillus filicis</name>
    <dbReference type="NCBI Taxonomy" id="669464"/>
    <lineage>
        <taxon>Bacteria</taxon>
        <taxon>Bacillati</taxon>
        <taxon>Bacillota</taxon>
        <taxon>Bacilli</taxon>
        <taxon>Bacillales</taxon>
        <taxon>Paenibacillaceae</taxon>
        <taxon>Paenibacillus</taxon>
    </lineage>
</organism>
<accession>A0ABU9DHS5</accession>
<reference evidence="2 3" key="1">
    <citation type="submission" date="2024-04" db="EMBL/GenBank/DDBJ databases">
        <title>draft genome sequnece of Paenibacillus filicis.</title>
        <authorList>
            <person name="Kim D.-U."/>
        </authorList>
    </citation>
    <scope>NUCLEOTIDE SEQUENCE [LARGE SCALE GENOMIC DNA]</scope>
    <source>
        <strain evidence="2 3">KACC14197</strain>
    </source>
</reference>
<evidence type="ECO:0000313" key="2">
    <source>
        <dbReference type="EMBL" id="MEK8127303.1"/>
    </source>
</evidence>
<gene>
    <name evidence="2" type="ORF">WMW72_05185</name>
</gene>
<feature type="domain" description="DUF1540" evidence="1">
    <location>
        <begin position="5"/>
        <end position="48"/>
    </location>
</feature>